<reference evidence="7 8" key="1">
    <citation type="submission" date="2010-05" db="EMBL/GenBank/DDBJ databases">
        <title>The Genome Sequence of Thecamonas trahens ATCC 50062.</title>
        <authorList>
            <consortium name="The Broad Institute Genome Sequencing Platform"/>
            <person name="Russ C."/>
            <person name="Cuomo C."/>
            <person name="Shea T."/>
            <person name="Young S.K."/>
            <person name="Zeng Q."/>
            <person name="Koehrsen M."/>
            <person name="Haas B."/>
            <person name="Borodovsky M."/>
            <person name="Guigo R."/>
            <person name="Alvarado L."/>
            <person name="Berlin A."/>
            <person name="Bochicchio J."/>
            <person name="Borenstein D."/>
            <person name="Chapman S."/>
            <person name="Chen Z."/>
            <person name="Freedman E."/>
            <person name="Gellesch M."/>
            <person name="Goldberg J."/>
            <person name="Griggs A."/>
            <person name="Gujja S."/>
            <person name="Heilman E."/>
            <person name="Heiman D."/>
            <person name="Hepburn T."/>
            <person name="Howarth C."/>
            <person name="Jen D."/>
            <person name="Larson L."/>
            <person name="Mehta T."/>
            <person name="Park D."/>
            <person name="Pearson M."/>
            <person name="Roberts A."/>
            <person name="Saif S."/>
            <person name="Shenoy N."/>
            <person name="Sisk P."/>
            <person name="Stolte C."/>
            <person name="Sykes S."/>
            <person name="Thomson T."/>
            <person name="Walk T."/>
            <person name="White J."/>
            <person name="Yandava C."/>
            <person name="Burger G."/>
            <person name="Gray M.W."/>
            <person name="Holland P.W.H."/>
            <person name="King N."/>
            <person name="Lang F.B.F."/>
            <person name="Roger A.J."/>
            <person name="Ruiz-Trillo I."/>
            <person name="Lander E."/>
            <person name="Nusbaum C."/>
        </authorList>
    </citation>
    <scope>NUCLEOTIDE SEQUENCE [LARGE SCALE GENOMIC DNA]</scope>
    <source>
        <strain evidence="7 8">ATCC 50062</strain>
    </source>
</reference>
<dbReference type="EMBL" id="GL349487">
    <property type="protein sequence ID" value="KNC54279.1"/>
    <property type="molecule type" value="Genomic_DNA"/>
</dbReference>
<dbReference type="PROSITE" id="PS00518">
    <property type="entry name" value="ZF_RING_1"/>
    <property type="match status" value="1"/>
</dbReference>
<dbReference type="SUPFAM" id="SSF57850">
    <property type="entry name" value="RING/U-box"/>
    <property type="match status" value="1"/>
</dbReference>
<keyword evidence="2 4" id="KW-0863">Zinc-finger</keyword>
<dbReference type="OrthoDB" id="1630758at2759"/>
<evidence type="ECO:0000259" key="6">
    <source>
        <dbReference type="PROSITE" id="PS50089"/>
    </source>
</evidence>
<dbReference type="Gene3D" id="3.30.40.10">
    <property type="entry name" value="Zinc/RING finger domain, C3HC4 (zinc finger)"/>
    <property type="match status" value="1"/>
</dbReference>
<feature type="region of interest" description="Disordered" evidence="5">
    <location>
        <begin position="410"/>
        <end position="437"/>
    </location>
</feature>
<dbReference type="AlphaFoldDB" id="A0A0L0DPP6"/>
<dbReference type="Pfam" id="PF00097">
    <property type="entry name" value="zf-C3HC4"/>
    <property type="match status" value="1"/>
</dbReference>
<dbReference type="InterPro" id="IPR001841">
    <property type="entry name" value="Znf_RING"/>
</dbReference>
<name>A0A0L0DPP6_THETB</name>
<accession>A0A0L0DPP6</accession>
<dbReference type="GO" id="GO:0008270">
    <property type="term" value="F:zinc ion binding"/>
    <property type="evidence" value="ECO:0007669"/>
    <property type="project" value="UniProtKB-KW"/>
</dbReference>
<feature type="domain" description="RING-type" evidence="6">
    <location>
        <begin position="907"/>
        <end position="945"/>
    </location>
</feature>
<dbReference type="GeneID" id="25570231"/>
<evidence type="ECO:0000256" key="5">
    <source>
        <dbReference type="SAM" id="MobiDB-lite"/>
    </source>
</evidence>
<dbReference type="InterPro" id="IPR017907">
    <property type="entry name" value="Znf_RING_CS"/>
</dbReference>
<dbReference type="InterPro" id="IPR013083">
    <property type="entry name" value="Znf_RING/FYVE/PHD"/>
</dbReference>
<evidence type="ECO:0000313" key="8">
    <source>
        <dbReference type="Proteomes" id="UP000054408"/>
    </source>
</evidence>
<keyword evidence="1" id="KW-0479">Metal-binding</keyword>
<gene>
    <name evidence="7" type="ORF">AMSG_12317</name>
</gene>
<dbReference type="SMART" id="SM00184">
    <property type="entry name" value="RING"/>
    <property type="match status" value="1"/>
</dbReference>
<keyword evidence="3" id="KW-0862">Zinc</keyword>
<sequence>MFGRVRNRPTELEAHLAALVDPGVDVKPSPSVADILACVAELLGPDSRHASRWAAIMALALRAVLATAPEPSAPASVLQHLVDVVPLALQEPIMRLVASAYSRLAGGAGARPRLESVTDLDNLIADVNTVRTAPLADMLSGTACVEPLGQCILARWLIGSLAAGVQPIIVLGASKMSKGEAQRAAVAILVKALEDKPTWLTAPLASDLRTGLAQLALYDGDYVQSKVPDVARASGVSAGGPEQIVAAAAGMCAIVAGKAPPRSPPTVAAATATPIASFNAIASLVFSASTDANVALLSQILARDTLAPALPACYRHSLAAGAVIGIDAKPNVAASIANVLASHEWIYRRIHGGTAPLATAHRLASPLSDALAVLYAEADAGAPADMGMDDKLKQCADALAAARTQIATTASASNRRKRKFALDASESQAPNKRARRGPTGESWLALLATIWPTLPRDVLEAACDAVGDGGSAWLAEHLADAGAAPEAMHQAGPIRAFAACLAAVFDVVGATPWMDKAVKWDAGRLGRRLDALGHAARKLEHLDVALPEAPGLCIGMLPDRAFYVLAGIMLATGACDAERCINSATIELGLGLSPGSFTRWRKAMSGLISSSSVWGGGRCARMIQHRVERLTASGALGAAPLVPLWHYLEAEIRYLESAGSPDVLHAYLRGLAEETAFFCNLTSDSFSFLHPVAAKWMYESALAIGKPDVAVVLAQFAPAVKNDDVFDVIRAKASKLRLAPLLYLWDLELIEGVALAMRRSGPIGEAQAARLVSTTLADPLRNTNNAPAVRGALRTDLAARFLRWLVRDELCIYSGNPVARRADTLLRIVLMSPISAVPPERLVKSLIPVLVCFLADNDVDDLLDSLERSIALHSYNAEVEKAWEEPPEADCHDADHATPLSPALPICPICREASVDSKLRCGHSFCQPCLVAQFQSRSRRCGLCRAIFDLDHISLLDTRS</sequence>
<evidence type="ECO:0000256" key="4">
    <source>
        <dbReference type="PROSITE-ProRule" id="PRU00175"/>
    </source>
</evidence>
<protein>
    <recommendedName>
        <fullName evidence="6">RING-type domain-containing protein</fullName>
    </recommendedName>
</protein>
<dbReference type="RefSeq" id="XP_013753921.1">
    <property type="nucleotide sequence ID" value="XM_013898467.1"/>
</dbReference>
<dbReference type="InterPro" id="IPR018957">
    <property type="entry name" value="Znf_C3HC4_RING-type"/>
</dbReference>
<dbReference type="PROSITE" id="PS50089">
    <property type="entry name" value="ZF_RING_2"/>
    <property type="match status" value="1"/>
</dbReference>
<proteinExistence type="predicted"/>
<dbReference type="Proteomes" id="UP000054408">
    <property type="component" value="Unassembled WGS sequence"/>
</dbReference>
<keyword evidence="8" id="KW-1185">Reference proteome</keyword>
<organism evidence="7 8">
    <name type="scientific">Thecamonas trahens ATCC 50062</name>
    <dbReference type="NCBI Taxonomy" id="461836"/>
    <lineage>
        <taxon>Eukaryota</taxon>
        <taxon>Apusozoa</taxon>
        <taxon>Apusomonadida</taxon>
        <taxon>Apusomonadidae</taxon>
        <taxon>Thecamonas</taxon>
    </lineage>
</organism>
<evidence type="ECO:0000256" key="2">
    <source>
        <dbReference type="ARBA" id="ARBA00022771"/>
    </source>
</evidence>
<evidence type="ECO:0000256" key="3">
    <source>
        <dbReference type="ARBA" id="ARBA00022833"/>
    </source>
</evidence>
<evidence type="ECO:0000313" key="7">
    <source>
        <dbReference type="EMBL" id="KNC54279.1"/>
    </source>
</evidence>
<evidence type="ECO:0000256" key="1">
    <source>
        <dbReference type="ARBA" id="ARBA00022723"/>
    </source>
</evidence>